<evidence type="ECO:0000313" key="7">
    <source>
        <dbReference type="Proteomes" id="UP000664164"/>
    </source>
</evidence>
<feature type="binding site" evidence="4">
    <location>
        <position position="328"/>
    </location>
    <ligand>
        <name>substrate</name>
    </ligand>
</feature>
<dbReference type="InterPro" id="IPR002937">
    <property type="entry name" value="Amino_oxidase"/>
</dbReference>
<reference evidence="6" key="1">
    <citation type="submission" date="2021-03" db="EMBL/GenBank/DDBJ databases">
        <title>A new species, PO-11, isolated from a karst cave deposit.</title>
        <authorList>
            <person name="Zhaoxiaoyong W."/>
        </authorList>
    </citation>
    <scope>NUCLEOTIDE SEQUENCE</scope>
    <source>
        <strain evidence="6">PO-11</strain>
    </source>
</reference>
<protein>
    <submittedName>
        <fullName evidence="6">FAD-dependent oxidoreductase</fullName>
    </submittedName>
</protein>
<evidence type="ECO:0000256" key="4">
    <source>
        <dbReference type="PIRSR" id="PIRSR601613-1"/>
    </source>
</evidence>
<dbReference type="AlphaFoldDB" id="A0A939HH98"/>
<comment type="similarity">
    <text evidence="2">Belongs to the flavin monoamine oxidase family.</text>
</comment>
<dbReference type="InterPro" id="IPR050703">
    <property type="entry name" value="Flavin_MAO"/>
</dbReference>
<name>A0A939HH98_9MICC</name>
<organism evidence="6 7">
    <name type="scientific">Arthrobacter cavernae</name>
    <dbReference type="NCBI Taxonomy" id="2817681"/>
    <lineage>
        <taxon>Bacteria</taxon>
        <taxon>Bacillati</taxon>
        <taxon>Actinomycetota</taxon>
        <taxon>Actinomycetes</taxon>
        <taxon>Micrococcales</taxon>
        <taxon>Micrococcaceae</taxon>
        <taxon>Arthrobacter</taxon>
    </lineage>
</organism>
<gene>
    <name evidence="6" type="ORF">J1902_04735</name>
</gene>
<dbReference type="RefSeq" id="WP_207615090.1">
    <property type="nucleotide sequence ID" value="NZ_JAFNLL010000007.1"/>
</dbReference>
<evidence type="ECO:0000259" key="5">
    <source>
        <dbReference type="Pfam" id="PF01593"/>
    </source>
</evidence>
<comment type="caution">
    <text evidence="6">The sequence shown here is derived from an EMBL/GenBank/DDBJ whole genome shotgun (WGS) entry which is preliminary data.</text>
</comment>
<dbReference type="Pfam" id="PF01593">
    <property type="entry name" value="Amino_oxidase"/>
    <property type="match status" value="1"/>
</dbReference>
<dbReference type="Gene3D" id="3.50.50.60">
    <property type="entry name" value="FAD/NAD(P)-binding domain"/>
    <property type="match status" value="1"/>
</dbReference>
<dbReference type="SUPFAM" id="SSF51905">
    <property type="entry name" value="FAD/NAD(P)-binding domain"/>
    <property type="match status" value="1"/>
</dbReference>
<keyword evidence="7" id="KW-1185">Reference proteome</keyword>
<evidence type="ECO:0000256" key="3">
    <source>
        <dbReference type="ARBA" id="ARBA00023002"/>
    </source>
</evidence>
<dbReference type="EMBL" id="JAFNLL010000007">
    <property type="protein sequence ID" value="MBO1267293.1"/>
    <property type="molecule type" value="Genomic_DNA"/>
</dbReference>
<keyword evidence="3" id="KW-0560">Oxidoreductase</keyword>
<feature type="binding site" evidence="4">
    <location>
        <position position="227"/>
    </location>
    <ligand>
        <name>FAD</name>
        <dbReference type="ChEBI" id="CHEBI:57692"/>
    </ligand>
</feature>
<feature type="domain" description="Amine oxidase" evidence="5">
    <location>
        <begin position="14"/>
        <end position="424"/>
    </location>
</feature>
<dbReference type="GO" id="GO:0016491">
    <property type="term" value="F:oxidoreductase activity"/>
    <property type="evidence" value="ECO:0007669"/>
    <property type="project" value="UniProtKB-KW"/>
</dbReference>
<evidence type="ECO:0000256" key="2">
    <source>
        <dbReference type="ARBA" id="ARBA00005995"/>
    </source>
</evidence>
<accession>A0A939HH98</accession>
<dbReference type="InterPro" id="IPR001613">
    <property type="entry name" value="Flavin_amine_oxidase"/>
</dbReference>
<evidence type="ECO:0000313" key="6">
    <source>
        <dbReference type="EMBL" id="MBO1267293.1"/>
    </source>
</evidence>
<dbReference type="PRINTS" id="PR00757">
    <property type="entry name" value="AMINEOXDASEF"/>
</dbReference>
<dbReference type="Gene3D" id="3.90.660.10">
    <property type="match status" value="1"/>
</dbReference>
<proteinExistence type="inferred from homology"/>
<dbReference type="PANTHER" id="PTHR43563:SF1">
    <property type="entry name" value="AMINE OXIDASE [FLAVIN-CONTAINING] B"/>
    <property type="match status" value="1"/>
</dbReference>
<evidence type="ECO:0000256" key="1">
    <source>
        <dbReference type="ARBA" id="ARBA00001974"/>
    </source>
</evidence>
<dbReference type="InterPro" id="IPR036188">
    <property type="entry name" value="FAD/NAD-bd_sf"/>
</dbReference>
<sequence length="440" mass="48751">MTEQTDVVVIGAGLAGLITARELGNRGHKVVVLEARDRIGGRLYTERRLGQNLELGGNWLHWTQPHVWAEVTRYGLEVSRGPRSEETYWLAGDEVRRGNLDDFMKLIDPGMTRLLEDTMKWLPRPDAPLTVENLADVDQYNLQEMLDKLDLSEDERNANEAAWVGHFNAPLDQCAYVNALRWTAGSSGHWHLMHEASAIYRLKDGNDGLANAIAEDANADLRLNAPVTAVRHNADSATVSYGDGQEIQAKKVVITLPQNVLHKLDVEPALSEGKLAPSREKTASQGVKAWIRVKGPIKPFFAYSAQDKPLSVIRTEFVGDTDAVLVGFGADAHRIDVTDPQQIQEAIKVWRDDLEVLEVTGHKWGEDPYAEETWQIQRPGQLTKYHAAQQASEGALHFASADTANIWAGFFDGAIESGLRAGRLVHTELQSNAELHSPAK</sequence>
<dbReference type="PANTHER" id="PTHR43563">
    <property type="entry name" value="AMINE OXIDASE"/>
    <property type="match status" value="1"/>
</dbReference>
<feature type="binding site" evidence="4">
    <location>
        <begin position="34"/>
        <end position="35"/>
    </location>
    <ligand>
        <name>FAD</name>
        <dbReference type="ChEBI" id="CHEBI:57692"/>
    </ligand>
</feature>
<comment type="cofactor">
    <cofactor evidence="1">
        <name>FAD</name>
        <dbReference type="ChEBI" id="CHEBI:57692"/>
    </cofactor>
</comment>
<dbReference type="Gene3D" id="1.10.405.10">
    <property type="entry name" value="Guanine Nucleotide Dissociation Inhibitor, domain 1"/>
    <property type="match status" value="1"/>
</dbReference>
<dbReference type="Proteomes" id="UP000664164">
    <property type="component" value="Unassembled WGS sequence"/>
</dbReference>